<reference evidence="1" key="1">
    <citation type="journal article" date="2021" name="Proc. Natl. Acad. Sci. U.S.A.">
        <title>A Catalog of Tens of Thousands of Viruses from Human Metagenomes Reveals Hidden Associations with Chronic Diseases.</title>
        <authorList>
            <person name="Tisza M.J."/>
            <person name="Buck C.B."/>
        </authorList>
    </citation>
    <scope>NUCLEOTIDE SEQUENCE</scope>
    <source>
        <strain evidence="1">CtGa111</strain>
    </source>
</reference>
<protein>
    <submittedName>
        <fullName evidence="1">Uncharacterized protein</fullName>
    </submittedName>
</protein>
<dbReference type="EMBL" id="BK016245">
    <property type="protein sequence ID" value="DAG04900.1"/>
    <property type="molecule type" value="Genomic_DNA"/>
</dbReference>
<accession>A0A8S5VDW4</accession>
<organism evidence="1">
    <name type="scientific">Siphoviridae sp. ctGa111</name>
    <dbReference type="NCBI Taxonomy" id="2825413"/>
    <lineage>
        <taxon>Viruses</taxon>
        <taxon>Duplodnaviria</taxon>
        <taxon>Heunggongvirae</taxon>
        <taxon>Uroviricota</taxon>
        <taxon>Caudoviricetes</taxon>
    </lineage>
</organism>
<name>A0A8S5VDW4_9CAUD</name>
<evidence type="ECO:0000313" key="1">
    <source>
        <dbReference type="EMBL" id="DAG04900.1"/>
    </source>
</evidence>
<sequence length="89" mass="10354">MKLCDEVWCVIECSSDGAAFEPEFFKSERAARDFIKRDSEECMATYSDYQDFQIAFDPEGMVALVGNKDMSWTWQGFKVTRKIENLCKE</sequence>
<proteinExistence type="predicted"/>